<dbReference type="InterPro" id="IPR032808">
    <property type="entry name" value="DoxX"/>
</dbReference>
<evidence type="ECO:0000256" key="5">
    <source>
        <dbReference type="SAM" id="Phobius"/>
    </source>
</evidence>
<protein>
    <recommendedName>
        <fullName evidence="8">DoxX family protein</fullName>
    </recommendedName>
</protein>
<comment type="caution">
    <text evidence="6">The sequence shown here is derived from an EMBL/GenBank/DDBJ whole genome shotgun (WGS) entry which is preliminary data.</text>
</comment>
<keyword evidence="7" id="KW-1185">Reference proteome</keyword>
<evidence type="ECO:0000256" key="2">
    <source>
        <dbReference type="ARBA" id="ARBA00022692"/>
    </source>
</evidence>
<evidence type="ECO:0000256" key="3">
    <source>
        <dbReference type="ARBA" id="ARBA00022989"/>
    </source>
</evidence>
<keyword evidence="3 5" id="KW-1133">Transmembrane helix</keyword>
<proteinExistence type="predicted"/>
<organism evidence="6 7">
    <name type="scientific">Niastella koreensis</name>
    <dbReference type="NCBI Taxonomy" id="354356"/>
    <lineage>
        <taxon>Bacteria</taxon>
        <taxon>Pseudomonadati</taxon>
        <taxon>Bacteroidota</taxon>
        <taxon>Chitinophagia</taxon>
        <taxon>Chitinophagales</taxon>
        <taxon>Chitinophagaceae</taxon>
        <taxon>Niastella</taxon>
    </lineage>
</organism>
<keyword evidence="2 5" id="KW-0812">Transmembrane</keyword>
<reference evidence="6 7" key="1">
    <citation type="submission" date="2016-04" db="EMBL/GenBank/DDBJ databases">
        <authorList>
            <person name="Chen L."/>
            <person name="Zhuang W."/>
            <person name="Wang G."/>
        </authorList>
    </citation>
    <scope>NUCLEOTIDE SEQUENCE [LARGE SCALE GENOMIC DNA]</scope>
    <source>
        <strain evidence="7">GR20</strain>
    </source>
</reference>
<dbReference type="EMBL" id="LWBO01000077">
    <property type="protein sequence ID" value="OQP40509.1"/>
    <property type="molecule type" value="Genomic_DNA"/>
</dbReference>
<evidence type="ECO:0008006" key="8">
    <source>
        <dbReference type="Google" id="ProtNLM"/>
    </source>
</evidence>
<feature type="transmembrane region" description="Helical" evidence="5">
    <location>
        <begin position="96"/>
        <end position="115"/>
    </location>
</feature>
<evidence type="ECO:0000256" key="4">
    <source>
        <dbReference type="ARBA" id="ARBA00023136"/>
    </source>
</evidence>
<comment type="subcellular location">
    <subcellularLocation>
        <location evidence="1">Membrane</location>
        <topology evidence="1">Multi-pass membrane protein</topology>
    </subcellularLocation>
</comment>
<evidence type="ECO:0000256" key="1">
    <source>
        <dbReference type="ARBA" id="ARBA00004141"/>
    </source>
</evidence>
<feature type="transmembrane region" description="Helical" evidence="5">
    <location>
        <begin position="71"/>
        <end position="90"/>
    </location>
</feature>
<evidence type="ECO:0000313" key="6">
    <source>
        <dbReference type="EMBL" id="OQP40509.1"/>
    </source>
</evidence>
<dbReference type="Pfam" id="PF13564">
    <property type="entry name" value="DoxX_2"/>
    <property type="match status" value="1"/>
</dbReference>
<keyword evidence="4 5" id="KW-0472">Membrane</keyword>
<feature type="transmembrane region" description="Helical" evidence="5">
    <location>
        <begin position="38"/>
        <end position="59"/>
    </location>
</feature>
<gene>
    <name evidence="6" type="ORF">A4D02_16500</name>
</gene>
<name>A0ABX3NNT9_9BACT</name>
<accession>A0ABX3NNT9</accession>
<dbReference type="Proteomes" id="UP000192277">
    <property type="component" value="Unassembled WGS sequence"/>
</dbReference>
<dbReference type="RefSeq" id="WP_014217582.1">
    <property type="nucleotide sequence ID" value="NZ_LWBO01000077.1"/>
</dbReference>
<evidence type="ECO:0000313" key="7">
    <source>
        <dbReference type="Proteomes" id="UP000192277"/>
    </source>
</evidence>
<sequence>MKTKIVFWVTTGFLFLTQALMPIFTTNDSTTKEAITHLGYPIYFILMLAIFKLLGGLALIIPQMPLRVKEWAYAGFAIDFIAAFVSMTIIDGLKTVNIFPSIGLTILIISYWSYYKIVQAR</sequence>